<gene>
    <name evidence="5" type="ORF">E4L96_05065</name>
</gene>
<dbReference type="CDD" id="cd01949">
    <property type="entry name" value="GGDEF"/>
    <property type="match status" value="1"/>
</dbReference>
<dbReference type="SUPFAM" id="SSF55073">
    <property type="entry name" value="Nucleotide cyclase"/>
    <property type="match status" value="1"/>
</dbReference>
<dbReference type="PANTHER" id="PTHR45138:SF9">
    <property type="entry name" value="DIGUANYLATE CYCLASE DGCM-RELATED"/>
    <property type="match status" value="1"/>
</dbReference>
<dbReference type="InterPro" id="IPR043128">
    <property type="entry name" value="Rev_trsase/Diguanyl_cyclase"/>
</dbReference>
<comment type="caution">
    <text evidence="5">The sequence shown here is derived from an EMBL/GenBank/DDBJ whole genome shotgun (WGS) entry which is preliminary data.</text>
</comment>
<dbReference type="OrthoDB" id="5571399at2"/>
<protein>
    <recommendedName>
        <fullName evidence="1">diguanylate cyclase</fullName>
        <ecNumber evidence="1">2.7.7.65</ecNumber>
    </recommendedName>
</protein>
<proteinExistence type="predicted"/>
<keyword evidence="6" id="KW-1185">Reference proteome</keyword>
<evidence type="ECO:0000259" key="4">
    <source>
        <dbReference type="PROSITE" id="PS50887"/>
    </source>
</evidence>
<dbReference type="GO" id="GO:0052621">
    <property type="term" value="F:diguanylate cyclase activity"/>
    <property type="evidence" value="ECO:0007669"/>
    <property type="project" value="UniProtKB-EC"/>
</dbReference>
<evidence type="ECO:0000313" key="5">
    <source>
        <dbReference type="EMBL" id="TFW25559.1"/>
    </source>
</evidence>
<organism evidence="5 6">
    <name type="scientific">Zemynaea arenosa</name>
    <dbReference type="NCBI Taxonomy" id="2561931"/>
    <lineage>
        <taxon>Bacteria</taxon>
        <taxon>Pseudomonadati</taxon>
        <taxon>Pseudomonadota</taxon>
        <taxon>Betaproteobacteria</taxon>
        <taxon>Burkholderiales</taxon>
        <taxon>Oxalobacteraceae</taxon>
        <taxon>Telluria group</taxon>
        <taxon>Zemynaea</taxon>
    </lineage>
</organism>
<dbReference type="InterPro" id="IPR000160">
    <property type="entry name" value="GGDEF_dom"/>
</dbReference>
<dbReference type="Gene3D" id="3.30.70.270">
    <property type="match status" value="1"/>
</dbReference>
<feature type="non-terminal residue" evidence="5">
    <location>
        <position position="1"/>
    </location>
</feature>
<evidence type="ECO:0000256" key="3">
    <source>
        <dbReference type="SAM" id="MobiDB-lite"/>
    </source>
</evidence>
<feature type="domain" description="GGDEF" evidence="4">
    <location>
        <begin position="101"/>
        <end position="225"/>
    </location>
</feature>
<dbReference type="GO" id="GO:0043709">
    <property type="term" value="P:cell adhesion involved in single-species biofilm formation"/>
    <property type="evidence" value="ECO:0007669"/>
    <property type="project" value="TreeGrafter"/>
</dbReference>
<dbReference type="Pfam" id="PF00990">
    <property type="entry name" value="GGDEF"/>
    <property type="match status" value="1"/>
</dbReference>
<comment type="catalytic activity">
    <reaction evidence="2">
        <text>2 GTP = 3',3'-c-di-GMP + 2 diphosphate</text>
        <dbReference type="Rhea" id="RHEA:24898"/>
        <dbReference type="ChEBI" id="CHEBI:33019"/>
        <dbReference type="ChEBI" id="CHEBI:37565"/>
        <dbReference type="ChEBI" id="CHEBI:58805"/>
        <dbReference type="EC" id="2.7.7.65"/>
    </reaction>
</comment>
<dbReference type="EC" id="2.7.7.65" evidence="1"/>
<name>A0A4Y9SIP7_9BURK</name>
<dbReference type="GO" id="GO:1902201">
    <property type="term" value="P:negative regulation of bacterial-type flagellum-dependent cell motility"/>
    <property type="evidence" value="ECO:0007669"/>
    <property type="project" value="TreeGrafter"/>
</dbReference>
<dbReference type="InterPro" id="IPR029787">
    <property type="entry name" value="Nucleotide_cyclase"/>
</dbReference>
<accession>A0A4Y9SIP7</accession>
<dbReference type="NCBIfam" id="TIGR00254">
    <property type="entry name" value="GGDEF"/>
    <property type="match status" value="1"/>
</dbReference>
<dbReference type="GO" id="GO:0005886">
    <property type="term" value="C:plasma membrane"/>
    <property type="evidence" value="ECO:0007669"/>
    <property type="project" value="TreeGrafter"/>
</dbReference>
<dbReference type="RefSeq" id="WP_135206134.1">
    <property type="nucleotide sequence ID" value="NZ_SPVF01000074.1"/>
</dbReference>
<dbReference type="SMART" id="SM00267">
    <property type="entry name" value="GGDEF"/>
    <property type="match status" value="1"/>
</dbReference>
<evidence type="ECO:0000313" key="6">
    <source>
        <dbReference type="Proteomes" id="UP000298438"/>
    </source>
</evidence>
<dbReference type="PANTHER" id="PTHR45138">
    <property type="entry name" value="REGULATORY COMPONENTS OF SENSORY TRANSDUCTION SYSTEM"/>
    <property type="match status" value="1"/>
</dbReference>
<evidence type="ECO:0000256" key="1">
    <source>
        <dbReference type="ARBA" id="ARBA00012528"/>
    </source>
</evidence>
<sequence>AATAPAAVQTQRLALDAILELTAATLGRIGVRDALEQLVTTQYEQIAGTAQEHADELARRDAAAREMLALSLTDVLTGLNNRRGFFARAEPLFRLAQRQHTGSAVVYADIDGLKPVNDALGHAVGDGMIRDAASVLRASLREADVLARLGGDEFVAYAVDEAQPHAILARLQANLKAFNLMQERPYELSFSVGLVSCDPAGHSALSESVQQADRAMYEHKRRRLH</sequence>
<dbReference type="EMBL" id="SPVF01000074">
    <property type="protein sequence ID" value="TFW25559.1"/>
    <property type="molecule type" value="Genomic_DNA"/>
</dbReference>
<evidence type="ECO:0000256" key="2">
    <source>
        <dbReference type="ARBA" id="ARBA00034247"/>
    </source>
</evidence>
<dbReference type="AlphaFoldDB" id="A0A4Y9SIP7"/>
<dbReference type="Proteomes" id="UP000298438">
    <property type="component" value="Unassembled WGS sequence"/>
</dbReference>
<dbReference type="PROSITE" id="PS50887">
    <property type="entry name" value="GGDEF"/>
    <property type="match status" value="1"/>
</dbReference>
<dbReference type="InterPro" id="IPR050469">
    <property type="entry name" value="Diguanylate_Cyclase"/>
</dbReference>
<reference evidence="5 6" key="1">
    <citation type="submission" date="2019-03" db="EMBL/GenBank/DDBJ databases">
        <title>Draft Genome Sequence of Massilia arenosa sp. nov., a Novel Massilia Species Isolated from a Sandy-loam Maize Soil.</title>
        <authorList>
            <person name="Raths R."/>
            <person name="Peta V."/>
            <person name="Bucking H."/>
        </authorList>
    </citation>
    <scope>NUCLEOTIDE SEQUENCE [LARGE SCALE GENOMIC DNA]</scope>
    <source>
        <strain evidence="5 6">MC02</strain>
    </source>
</reference>
<feature type="region of interest" description="Disordered" evidence="3">
    <location>
        <begin position="206"/>
        <end position="225"/>
    </location>
</feature>